<gene>
    <name evidence="1" type="ORF">SAMN06297468_2716</name>
</gene>
<dbReference type="RefSeq" id="WP_200810353.1">
    <property type="nucleotide sequence ID" value="NZ_FXWG01000003.1"/>
</dbReference>
<dbReference type="AlphaFoldDB" id="A0A1Y6FIH9"/>
<dbReference type="EMBL" id="FXWG01000003">
    <property type="protein sequence ID" value="SMQ74507.1"/>
    <property type="molecule type" value="Genomic_DNA"/>
</dbReference>
<name>A0A1Y6FIH9_9SPHN</name>
<dbReference type="SUPFAM" id="SSF82649">
    <property type="entry name" value="SufE/NifU"/>
    <property type="match status" value="1"/>
</dbReference>
<evidence type="ECO:0000313" key="1">
    <source>
        <dbReference type="EMBL" id="SMQ74507.1"/>
    </source>
</evidence>
<reference evidence="2" key="1">
    <citation type="submission" date="2017-04" db="EMBL/GenBank/DDBJ databases">
        <authorList>
            <person name="Varghese N."/>
            <person name="Submissions S."/>
        </authorList>
    </citation>
    <scope>NUCLEOTIDE SEQUENCE [LARGE SCALE GENOMIC DNA]</scope>
</reference>
<proteinExistence type="predicted"/>
<dbReference type="GO" id="GO:0016226">
    <property type="term" value="P:iron-sulfur cluster assembly"/>
    <property type="evidence" value="ECO:0007669"/>
    <property type="project" value="InterPro"/>
</dbReference>
<dbReference type="Proteomes" id="UP000194420">
    <property type="component" value="Unassembled WGS sequence"/>
</dbReference>
<evidence type="ECO:0000313" key="2">
    <source>
        <dbReference type="Proteomes" id="UP000194420"/>
    </source>
</evidence>
<sequence length="146" mass="15047">MNTGPAGKLYTPELLALATELAHFRLTDDLPLRGEGRSRTCGSTASLGLRLTGTGLIDAVGMKISACAIGQASAAIMARGLGGKTSVELSAVQQQIARWLEHGGPLPEWPGFEAIEPAGAYSGRHGAILLPWNAALDALSKANVTG</sequence>
<dbReference type="GO" id="GO:0005506">
    <property type="term" value="F:iron ion binding"/>
    <property type="evidence" value="ECO:0007669"/>
    <property type="project" value="InterPro"/>
</dbReference>
<accession>A0A1Y6FIH9</accession>
<protein>
    <submittedName>
        <fullName evidence="1">NifU homolog involved in Fe-S cluster formation</fullName>
    </submittedName>
</protein>
<dbReference type="Gene3D" id="3.90.1010.10">
    <property type="match status" value="1"/>
</dbReference>
<dbReference type="GO" id="GO:0051536">
    <property type="term" value="F:iron-sulfur cluster binding"/>
    <property type="evidence" value="ECO:0007669"/>
    <property type="project" value="InterPro"/>
</dbReference>
<dbReference type="InterPro" id="IPR002871">
    <property type="entry name" value="NIF_FeS_clus_asmbl_NifU_N"/>
</dbReference>
<organism evidence="1 2">
    <name type="scientific">Altererythrobacter xiamenensis</name>
    <dbReference type="NCBI Taxonomy" id="1316679"/>
    <lineage>
        <taxon>Bacteria</taxon>
        <taxon>Pseudomonadati</taxon>
        <taxon>Pseudomonadota</taxon>
        <taxon>Alphaproteobacteria</taxon>
        <taxon>Sphingomonadales</taxon>
        <taxon>Erythrobacteraceae</taxon>
        <taxon>Altererythrobacter</taxon>
    </lineage>
</organism>
<keyword evidence="2" id="KW-1185">Reference proteome</keyword>
<dbReference type="CDD" id="cd06664">
    <property type="entry name" value="IscU_like"/>
    <property type="match status" value="1"/>
</dbReference>